<dbReference type="SUPFAM" id="SSF53850">
    <property type="entry name" value="Periplasmic binding protein-like II"/>
    <property type="match status" value="1"/>
</dbReference>
<keyword evidence="5" id="KW-0574">Periplasm</keyword>
<organism evidence="6 7">
    <name type="scientific">candidate division WOR_3 bacterium SM1_77</name>
    <dbReference type="NCBI Taxonomy" id="1703778"/>
    <lineage>
        <taxon>Bacteria</taxon>
        <taxon>Bacteria division WOR-3</taxon>
    </lineage>
</organism>
<comment type="subcellular location">
    <subcellularLocation>
        <location evidence="1">Cell envelope</location>
    </subcellularLocation>
</comment>
<dbReference type="Gene3D" id="3.40.190.10">
    <property type="entry name" value="Periplasmic binding protein-like II"/>
    <property type="match status" value="2"/>
</dbReference>
<dbReference type="Pfam" id="PF13416">
    <property type="entry name" value="SBP_bac_8"/>
    <property type="match status" value="1"/>
</dbReference>
<reference evidence="6 7" key="1">
    <citation type="journal article" date="2015" name="Microbiome">
        <title>Genomic resolution of linkages in carbon, nitrogen, and sulfur cycling among widespread estuary sediment bacteria.</title>
        <authorList>
            <person name="Baker B.J."/>
            <person name="Lazar C.S."/>
            <person name="Teske A.P."/>
            <person name="Dick G.J."/>
        </authorList>
    </citation>
    <scope>NUCLEOTIDE SEQUENCE [LARGE SCALE GENOMIC DNA]</scope>
    <source>
        <strain evidence="6">SM1_77</strain>
    </source>
</reference>
<accession>A0A0S8JTP9</accession>
<evidence type="ECO:0000256" key="4">
    <source>
        <dbReference type="ARBA" id="ARBA00022729"/>
    </source>
</evidence>
<evidence type="ECO:0000313" key="7">
    <source>
        <dbReference type="Proteomes" id="UP000050975"/>
    </source>
</evidence>
<dbReference type="PROSITE" id="PS01037">
    <property type="entry name" value="SBP_BACTERIAL_1"/>
    <property type="match status" value="1"/>
</dbReference>
<dbReference type="GO" id="GO:0055085">
    <property type="term" value="P:transmembrane transport"/>
    <property type="evidence" value="ECO:0007669"/>
    <property type="project" value="InterPro"/>
</dbReference>
<evidence type="ECO:0000256" key="3">
    <source>
        <dbReference type="ARBA" id="ARBA00022448"/>
    </source>
</evidence>
<dbReference type="InterPro" id="IPR006059">
    <property type="entry name" value="SBP"/>
</dbReference>
<evidence type="ECO:0008006" key="8">
    <source>
        <dbReference type="Google" id="ProtNLM"/>
    </source>
</evidence>
<keyword evidence="4" id="KW-0732">Signal</keyword>
<gene>
    <name evidence="6" type="ORF">AMJ74_05725</name>
</gene>
<dbReference type="PANTHER" id="PTHR43649:SF31">
    <property type="entry name" value="SN-GLYCEROL-3-PHOSPHATE-BINDING PERIPLASMIC PROTEIN UGPB"/>
    <property type="match status" value="1"/>
</dbReference>
<dbReference type="CDD" id="cd14748">
    <property type="entry name" value="PBP2_UgpB"/>
    <property type="match status" value="1"/>
</dbReference>
<evidence type="ECO:0000313" key="6">
    <source>
        <dbReference type="EMBL" id="KPL13108.1"/>
    </source>
</evidence>
<dbReference type="GO" id="GO:0030313">
    <property type="term" value="C:cell envelope"/>
    <property type="evidence" value="ECO:0007669"/>
    <property type="project" value="UniProtKB-SubCell"/>
</dbReference>
<protein>
    <recommendedName>
        <fullName evidence="8">ABC transporter substrate-binding protein</fullName>
    </recommendedName>
</protein>
<dbReference type="InterPro" id="IPR050490">
    <property type="entry name" value="Bact_solute-bd_prot1"/>
</dbReference>
<dbReference type="PANTHER" id="PTHR43649">
    <property type="entry name" value="ARABINOSE-BINDING PROTEIN-RELATED"/>
    <property type="match status" value="1"/>
</dbReference>
<evidence type="ECO:0000256" key="2">
    <source>
        <dbReference type="ARBA" id="ARBA00008520"/>
    </source>
</evidence>
<name>A0A0S8JTP9_UNCW3</name>
<proteinExistence type="inferred from homology"/>
<comment type="caution">
    <text evidence="6">The sequence shown here is derived from an EMBL/GenBank/DDBJ whole genome shotgun (WGS) entry which is preliminary data.</text>
</comment>
<dbReference type="Proteomes" id="UP000050975">
    <property type="component" value="Unassembled WGS sequence"/>
</dbReference>
<dbReference type="InterPro" id="IPR006061">
    <property type="entry name" value="SBP_1_CS"/>
</dbReference>
<dbReference type="AlphaFoldDB" id="A0A0S8JTP9"/>
<sequence length="406" mass="47145">MYKIHLVFVLLLFLLITDCKKEDRVVVDFWHVMGGPLGRRLDEMISDFNRLHPQGRVRSVHMGSYDVLAQKLMGAISSNSPPVLAQMYESWTDQFWEAGDLLPVEEFIRDEIGFDLEDFYPVFIEDNTYDSVLVTLPFNKSVPVFYYNIELLRKHDVDSFPQDWSEFKEVCHRVRKSGVWPTSWPIDVWYFSTMLYQQGGILYDEATSEPRFNSREGIQVIEYLVSLVRDSLFYLSPGFQRQDEFLSGNVAMIPASVVSWAFMKGKGAFEMGVAAFPQGPKEAIVIAGTNIGMFKKSSAAQRKLAWEFIKWFLDPENQIRWTEASYYLPTRRRATETEAFKKFVVENPQYEKIVAQLEFAQTEPKVKEWFTGRIYLNEAMEEAMRLGRTPQQALDDAATRLLVELR</sequence>
<evidence type="ECO:0000256" key="1">
    <source>
        <dbReference type="ARBA" id="ARBA00004196"/>
    </source>
</evidence>
<dbReference type="EMBL" id="LJVE01000120">
    <property type="protein sequence ID" value="KPL13108.1"/>
    <property type="molecule type" value="Genomic_DNA"/>
</dbReference>
<keyword evidence="3" id="KW-0813">Transport</keyword>
<comment type="similarity">
    <text evidence="2">Belongs to the bacterial solute-binding protein 1 family.</text>
</comment>
<evidence type="ECO:0000256" key="5">
    <source>
        <dbReference type="ARBA" id="ARBA00022764"/>
    </source>
</evidence>